<evidence type="ECO:0008006" key="4">
    <source>
        <dbReference type="Google" id="ProtNLM"/>
    </source>
</evidence>
<dbReference type="AlphaFoldDB" id="A0A4Y8SL04"/>
<sequence length="237" mass="26514">MTKRAFINLFFCLCLCIGMAAQAQKRDTAAYYMYNNGKMAESKEAADFVRILLPPDSTVDKGLITVNDVFKDGRRKAMAHTYINSPYIENGLQGPYIEYFHNGHRKYIRTYDNGNLTGECLSYFPNGKLYSVIDYTANGPILKQCSDSTGKVLTEEGNGTWIKTSADFEYVAQGPVKNGHEDGEWMGTINDGKTEKAVYQNVKLISGPDFDMSMPDVYTSVDVQPQFPGEREASHVT</sequence>
<dbReference type="InterPro" id="IPR011652">
    <property type="entry name" value="MORN_2"/>
</dbReference>
<accession>A0A4Y8SL04</accession>
<evidence type="ECO:0000256" key="1">
    <source>
        <dbReference type="SAM" id="SignalP"/>
    </source>
</evidence>
<gene>
    <name evidence="2" type="ORF">E2R66_04205</name>
</gene>
<dbReference type="SUPFAM" id="SSF82185">
    <property type="entry name" value="Histone H3 K4-specific methyltransferase SET7/9 N-terminal domain"/>
    <property type="match status" value="1"/>
</dbReference>
<evidence type="ECO:0000313" key="2">
    <source>
        <dbReference type="EMBL" id="TFF39582.1"/>
    </source>
</evidence>
<keyword evidence="3" id="KW-1185">Reference proteome</keyword>
<dbReference type="OrthoDB" id="649093at2"/>
<feature type="signal peptide" evidence="1">
    <location>
        <begin position="1"/>
        <end position="23"/>
    </location>
</feature>
<dbReference type="Proteomes" id="UP000297540">
    <property type="component" value="Unassembled WGS sequence"/>
</dbReference>
<protein>
    <recommendedName>
        <fullName evidence="4">Toxin-antitoxin system YwqK family antitoxin</fullName>
    </recommendedName>
</protein>
<dbReference type="EMBL" id="SOZE01000003">
    <property type="protein sequence ID" value="TFF39582.1"/>
    <property type="molecule type" value="Genomic_DNA"/>
</dbReference>
<name>A0A4Y8SL04_9SPHI</name>
<keyword evidence="1" id="KW-0732">Signal</keyword>
<reference evidence="2 3" key="1">
    <citation type="journal article" date="2017" name="Int. J. Syst. Evol. Microbiol.">
        <title>Mucilaginibacterpsychrotolerans sp. nov., isolated from peatlands.</title>
        <authorList>
            <person name="Deng Y."/>
            <person name="Shen L."/>
            <person name="Xu B."/>
            <person name="Liu Y."/>
            <person name="Gu Z."/>
            <person name="Liu H."/>
            <person name="Zhou Y."/>
        </authorList>
    </citation>
    <scope>NUCLEOTIDE SEQUENCE [LARGE SCALE GENOMIC DNA]</scope>
    <source>
        <strain evidence="2 3">NH7-4</strain>
    </source>
</reference>
<evidence type="ECO:0000313" key="3">
    <source>
        <dbReference type="Proteomes" id="UP000297540"/>
    </source>
</evidence>
<comment type="caution">
    <text evidence="2">The sequence shown here is derived from an EMBL/GenBank/DDBJ whole genome shotgun (WGS) entry which is preliminary data.</text>
</comment>
<dbReference type="Pfam" id="PF07661">
    <property type="entry name" value="MORN_2"/>
    <property type="match status" value="2"/>
</dbReference>
<dbReference type="Gene3D" id="2.20.110.10">
    <property type="entry name" value="Histone H3 K4-specific methyltransferase SET7/9 N-terminal domain"/>
    <property type="match status" value="1"/>
</dbReference>
<proteinExistence type="predicted"/>
<dbReference type="RefSeq" id="WP_133226994.1">
    <property type="nucleotide sequence ID" value="NZ_SOZE01000003.1"/>
</dbReference>
<feature type="chain" id="PRO_5021269879" description="Toxin-antitoxin system YwqK family antitoxin" evidence="1">
    <location>
        <begin position="24"/>
        <end position="237"/>
    </location>
</feature>
<organism evidence="2 3">
    <name type="scientific">Mucilaginibacter psychrotolerans</name>
    <dbReference type="NCBI Taxonomy" id="1524096"/>
    <lineage>
        <taxon>Bacteria</taxon>
        <taxon>Pseudomonadati</taxon>
        <taxon>Bacteroidota</taxon>
        <taxon>Sphingobacteriia</taxon>
        <taxon>Sphingobacteriales</taxon>
        <taxon>Sphingobacteriaceae</taxon>
        <taxon>Mucilaginibacter</taxon>
    </lineage>
</organism>